<evidence type="ECO:0000313" key="2">
    <source>
        <dbReference type="Proteomes" id="UP000029121"/>
    </source>
</evidence>
<keyword evidence="2" id="KW-1185">Reference proteome</keyword>
<accession>R0F3D2</accession>
<name>R0F3D2_9BRAS</name>
<evidence type="ECO:0000313" key="1">
    <source>
        <dbReference type="EMBL" id="EOA15856.1"/>
    </source>
</evidence>
<gene>
    <name evidence="1" type="ORF">CARUB_v10007657mg</name>
</gene>
<proteinExistence type="predicted"/>
<protein>
    <submittedName>
        <fullName evidence="1">Uncharacterized protein</fullName>
    </submittedName>
</protein>
<dbReference type="AlphaFoldDB" id="R0F3D2"/>
<dbReference type="EMBL" id="KB870811">
    <property type="protein sequence ID" value="EOA15856.1"/>
    <property type="molecule type" value="Genomic_DNA"/>
</dbReference>
<organism evidence="1 2">
    <name type="scientific">Capsella rubella</name>
    <dbReference type="NCBI Taxonomy" id="81985"/>
    <lineage>
        <taxon>Eukaryota</taxon>
        <taxon>Viridiplantae</taxon>
        <taxon>Streptophyta</taxon>
        <taxon>Embryophyta</taxon>
        <taxon>Tracheophyta</taxon>
        <taxon>Spermatophyta</taxon>
        <taxon>Magnoliopsida</taxon>
        <taxon>eudicotyledons</taxon>
        <taxon>Gunneridae</taxon>
        <taxon>Pentapetalae</taxon>
        <taxon>rosids</taxon>
        <taxon>malvids</taxon>
        <taxon>Brassicales</taxon>
        <taxon>Brassicaceae</taxon>
        <taxon>Camelineae</taxon>
        <taxon>Capsella</taxon>
    </lineage>
</organism>
<dbReference type="Proteomes" id="UP000029121">
    <property type="component" value="Unassembled WGS sequence"/>
</dbReference>
<reference evidence="2" key="1">
    <citation type="journal article" date="2013" name="Nat. Genet.">
        <title>The Capsella rubella genome and the genomic consequences of rapid mating system evolution.</title>
        <authorList>
            <person name="Slotte T."/>
            <person name="Hazzouri K.M."/>
            <person name="Agren J.A."/>
            <person name="Koenig D."/>
            <person name="Maumus F."/>
            <person name="Guo Y.L."/>
            <person name="Steige K."/>
            <person name="Platts A.E."/>
            <person name="Escobar J.S."/>
            <person name="Newman L.K."/>
            <person name="Wang W."/>
            <person name="Mandakova T."/>
            <person name="Vello E."/>
            <person name="Smith L.M."/>
            <person name="Henz S.R."/>
            <person name="Steffen J."/>
            <person name="Takuno S."/>
            <person name="Brandvain Y."/>
            <person name="Coop G."/>
            <person name="Andolfatto P."/>
            <person name="Hu T.T."/>
            <person name="Blanchette M."/>
            <person name="Clark R.M."/>
            <person name="Quesneville H."/>
            <person name="Nordborg M."/>
            <person name="Gaut B.S."/>
            <person name="Lysak M.A."/>
            <person name="Jenkins J."/>
            <person name="Grimwood J."/>
            <person name="Chapman J."/>
            <person name="Prochnik S."/>
            <person name="Shu S."/>
            <person name="Rokhsar D."/>
            <person name="Schmutz J."/>
            <person name="Weigel D."/>
            <person name="Wright S.I."/>
        </authorList>
    </citation>
    <scope>NUCLEOTIDE SEQUENCE [LARGE SCALE GENOMIC DNA]</scope>
    <source>
        <strain evidence="2">cv. Monte Gargano</strain>
    </source>
</reference>
<sequence length="72" mass="8797">MTIFVVSTEIRFDHLLWITVHIRIKPNRTYIKPEFNIYSFKYKFGDYILLYDPVNYDSLVSNSRYISEKKKK</sequence>